<dbReference type="InterPro" id="IPR001258">
    <property type="entry name" value="NHL_repeat"/>
</dbReference>
<evidence type="ECO:0008006" key="9">
    <source>
        <dbReference type="Google" id="ProtNLM"/>
    </source>
</evidence>
<dbReference type="CDD" id="cd05819">
    <property type="entry name" value="NHL"/>
    <property type="match status" value="1"/>
</dbReference>
<protein>
    <recommendedName>
        <fullName evidence="9">NHL repeat containing protein</fullName>
    </recommendedName>
</protein>
<organism evidence="6 8">
    <name type="scientific">Adineta steineri</name>
    <dbReference type="NCBI Taxonomy" id="433720"/>
    <lineage>
        <taxon>Eukaryota</taxon>
        <taxon>Metazoa</taxon>
        <taxon>Spiralia</taxon>
        <taxon>Gnathifera</taxon>
        <taxon>Rotifera</taxon>
        <taxon>Eurotatoria</taxon>
        <taxon>Bdelloidea</taxon>
        <taxon>Adinetida</taxon>
        <taxon>Adinetidae</taxon>
        <taxon>Adineta</taxon>
    </lineage>
</organism>
<dbReference type="OrthoDB" id="10013258at2759"/>
<dbReference type="Pfam" id="PF01436">
    <property type="entry name" value="NHL"/>
    <property type="match status" value="2"/>
</dbReference>
<dbReference type="SUPFAM" id="SSF101898">
    <property type="entry name" value="NHL repeat"/>
    <property type="match status" value="1"/>
</dbReference>
<gene>
    <name evidence="4" type="ORF">JYZ213_LOCUS23758</name>
    <name evidence="7" type="ORF">OKA104_LOCUS21936</name>
    <name evidence="6" type="ORF">OXD698_LOCUS14536</name>
    <name evidence="5" type="ORF">VCS650_LOCUS26792</name>
</gene>
<dbReference type="GO" id="GO:0008270">
    <property type="term" value="F:zinc ion binding"/>
    <property type="evidence" value="ECO:0007669"/>
    <property type="project" value="UniProtKB-KW"/>
</dbReference>
<evidence type="ECO:0000313" key="7">
    <source>
        <dbReference type="EMBL" id="CAF3859093.1"/>
    </source>
</evidence>
<keyword evidence="3" id="KW-0472">Membrane</keyword>
<dbReference type="PANTHER" id="PTHR24104">
    <property type="entry name" value="E3 UBIQUITIN-PROTEIN LIGASE NHLRC1-RELATED"/>
    <property type="match status" value="1"/>
</dbReference>
<sequence length="415" mass="45929">MNINNRIGPDESAVVNPNTARLQTLCENFRKRKSVRIIVSIGFIIVIIAMPFVYVNETKREKTSTTEITKTTTTTTELIATKTTTTTTITTTTTTTTATTTTTISEQLIPSVSINNNTQWKQYAVTVAGGNGWGNKLNQLNAPLGIHVDNDNYSIYIADTNNHRIVRWESGADKGEIVAGGTRPGRELYQLYHPVDVILDKEKKYIIICDRDNQRVIQWSRQNSQNPQVLIDGIACWGLAMDNNGDLYISDSGRHQVIRWRDGDKKGTIVAGGHGQGNRLNQLNHPAYIFVDGDHHIYVADGANNRVVKWMKNATEGTLSTPGKVSQVNPSSIFQLIGVIVDHKGNIYVSNAGSRQIKRWSPGAIESAPVLGENQFGSGPTQLAYPHDLSFDRQGNLYVVDAGNHRIQKFVIDLD</sequence>
<dbReference type="Proteomes" id="UP000663881">
    <property type="component" value="Unassembled WGS sequence"/>
</dbReference>
<dbReference type="EMBL" id="CAJNON010000366">
    <property type="protein sequence ID" value="CAF1222404.1"/>
    <property type="molecule type" value="Genomic_DNA"/>
</dbReference>
<dbReference type="Gene3D" id="2.120.10.30">
    <property type="entry name" value="TolB, C-terminal domain"/>
    <property type="match status" value="3"/>
</dbReference>
<dbReference type="EMBL" id="CAJOAZ010000920">
    <property type="protein sequence ID" value="CAF3735314.1"/>
    <property type="molecule type" value="Genomic_DNA"/>
</dbReference>
<dbReference type="PROSITE" id="PS51125">
    <property type="entry name" value="NHL"/>
    <property type="match status" value="1"/>
</dbReference>
<evidence type="ECO:0000256" key="2">
    <source>
        <dbReference type="PROSITE-ProRule" id="PRU00504"/>
    </source>
</evidence>
<dbReference type="EMBL" id="CAJOAY010001563">
    <property type="protein sequence ID" value="CAF3859093.1"/>
    <property type="molecule type" value="Genomic_DNA"/>
</dbReference>
<evidence type="ECO:0000313" key="6">
    <source>
        <dbReference type="EMBL" id="CAF3735314.1"/>
    </source>
</evidence>
<feature type="transmembrane region" description="Helical" evidence="3">
    <location>
        <begin position="37"/>
        <end position="55"/>
    </location>
</feature>
<dbReference type="Proteomes" id="UP000663891">
    <property type="component" value="Unassembled WGS sequence"/>
</dbReference>
<keyword evidence="1" id="KW-0677">Repeat</keyword>
<evidence type="ECO:0000256" key="1">
    <source>
        <dbReference type="ARBA" id="ARBA00022737"/>
    </source>
</evidence>
<evidence type="ECO:0000313" key="5">
    <source>
        <dbReference type="EMBL" id="CAF1222404.1"/>
    </source>
</evidence>
<feature type="repeat" description="NHL" evidence="2">
    <location>
        <begin position="375"/>
        <end position="413"/>
    </location>
</feature>
<dbReference type="InterPro" id="IPR011042">
    <property type="entry name" value="6-blade_b-propeller_TolB-like"/>
</dbReference>
<evidence type="ECO:0000256" key="3">
    <source>
        <dbReference type="SAM" id="Phobius"/>
    </source>
</evidence>
<dbReference type="Proteomes" id="UP000663844">
    <property type="component" value="Unassembled WGS sequence"/>
</dbReference>
<dbReference type="AlphaFoldDB" id="A0A818XBL2"/>
<reference evidence="6" key="1">
    <citation type="submission" date="2021-02" db="EMBL/GenBank/DDBJ databases">
        <authorList>
            <person name="Nowell W R."/>
        </authorList>
    </citation>
    <scope>NUCLEOTIDE SEQUENCE</scope>
</reference>
<evidence type="ECO:0000313" key="4">
    <source>
        <dbReference type="EMBL" id="CAF1144716.1"/>
    </source>
</evidence>
<evidence type="ECO:0000313" key="8">
    <source>
        <dbReference type="Proteomes" id="UP000663844"/>
    </source>
</evidence>
<proteinExistence type="predicted"/>
<dbReference type="InterPro" id="IPR050952">
    <property type="entry name" value="TRIM-NHL_E3_ligases"/>
</dbReference>
<name>A0A818XBL2_9BILA</name>
<dbReference type="PANTHER" id="PTHR24104:SF25">
    <property type="entry name" value="PROTEIN LIN-41"/>
    <property type="match status" value="1"/>
</dbReference>
<accession>A0A818XBL2</accession>
<keyword evidence="3" id="KW-0812">Transmembrane</keyword>
<comment type="caution">
    <text evidence="6">The sequence shown here is derived from an EMBL/GenBank/DDBJ whole genome shotgun (WGS) entry which is preliminary data.</text>
</comment>
<dbReference type="EMBL" id="CAJNOG010000284">
    <property type="protein sequence ID" value="CAF1144716.1"/>
    <property type="molecule type" value="Genomic_DNA"/>
</dbReference>
<keyword evidence="3" id="KW-1133">Transmembrane helix</keyword>
<dbReference type="Proteomes" id="UP000663845">
    <property type="component" value="Unassembled WGS sequence"/>
</dbReference>